<accession>A0A9X3WR99</accession>
<keyword evidence="2" id="KW-1185">Reference proteome</keyword>
<name>A0A9X3WR99_9BACI</name>
<sequence length="60" mass="7122">MGDAWILNQIWTKLGLDEIIQKLLKDMNHQTEIERFIFAMVSNRSLIPTSHRANRRLDSR</sequence>
<organism evidence="1 2">
    <name type="scientific">Terrihalobacillus insolitus</name>
    <dbReference type="NCBI Taxonomy" id="2950438"/>
    <lineage>
        <taxon>Bacteria</taxon>
        <taxon>Bacillati</taxon>
        <taxon>Bacillota</taxon>
        <taxon>Bacilli</taxon>
        <taxon>Bacillales</taxon>
        <taxon>Bacillaceae</taxon>
        <taxon>Terrihalobacillus</taxon>
    </lineage>
</organism>
<comment type="caution">
    <text evidence="1">The sequence shown here is derived from an EMBL/GenBank/DDBJ whole genome shotgun (WGS) entry which is preliminary data.</text>
</comment>
<dbReference type="Proteomes" id="UP001145050">
    <property type="component" value="Unassembled WGS sequence"/>
</dbReference>
<dbReference type="RefSeq" id="WP_272436233.1">
    <property type="nucleotide sequence ID" value="NZ_JAMQKB010000006.1"/>
</dbReference>
<dbReference type="EMBL" id="JAMQKB010000006">
    <property type="protein sequence ID" value="MDC3424427.1"/>
    <property type="molecule type" value="Genomic_DNA"/>
</dbReference>
<reference evidence="1" key="1">
    <citation type="submission" date="2022-06" db="EMBL/GenBank/DDBJ databases">
        <title>Aquibacillus sp. a new bacterium isolated from soil saline samples.</title>
        <authorList>
            <person name="Galisteo C."/>
            <person name="De La Haba R."/>
            <person name="Sanchez-Porro C."/>
            <person name="Ventosa A."/>
        </authorList>
    </citation>
    <scope>NUCLEOTIDE SEQUENCE</scope>
    <source>
        <strain evidence="1">3ASR75-11</strain>
    </source>
</reference>
<evidence type="ECO:0000313" key="2">
    <source>
        <dbReference type="Proteomes" id="UP001145050"/>
    </source>
</evidence>
<evidence type="ECO:0000313" key="1">
    <source>
        <dbReference type="EMBL" id="MDC3424427.1"/>
    </source>
</evidence>
<protein>
    <submittedName>
        <fullName evidence="1">Uncharacterized protein</fullName>
    </submittedName>
</protein>
<dbReference type="AlphaFoldDB" id="A0A9X3WR99"/>
<proteinExistence type="predicted"/>
<gene>
    <name evidence="1" type="ORF">NC797_07885</name>
</gene>